<dbReference type="PANTHER" id="PTHR33736:SF13">
    <property type="entry name" value="OS11G0155100 PROTEIN"/>
    <property type="match status" value="1"/>
</dbReference>
<protein>
    <recommendedName>
        <fullName evidence="4">F-box protein</fullName>
    </recommendedName>
</protein>
<name>A0A7J7NF72_9MAGN</name>
<sequence>MTNNTSGLISAVDIRYNDNLVFSKVHETETVTGWFRCSPFRVDLLDPKDVVPTTIRYQVTNMCQDLQENMTLSWIVVDQSCTGTGSACSNTSIPVSVQRHWLTSEIQVRFATILVGDRGGSTEFVQCGIIVTFGGSDMHVREVSLQVEDMDGINLNGKDSLVILQRAIESGERKKGRREEKKERYGEFLRMKRERKERNLRIEGRMDALCVAFGVSIFIAFWIFVMFKL</sequence>
<dbReference type="InterPro" id="IPR045283">
    <property type="entry name" value="AT3G44326-like"/>
</dbReference>
<reference evidence="2 3" key="1">
    <citation type="journal article" date="2020" name="IScience">
        <title>Genome Sequencing of the Endangered Kingdonia uniflora (Circaeasteraceae, Ranunculales) Reveals Potential Mechanisms of Evolutionary Specialization.</title>
        <authorList>
            <person name="Sun Y."/>
            <person name="Deng T."/>
            <person name="Zhang A."/>
            <person name="Moore M.J."/>
            <person name="Landis J.B."/>
            <person name="Lin N."/>
            <person name="Zhang H."/>
            <person name="Zhang X."/>
            <person name="Huang J."/>
            <person name="Zhang X."/>
            <person name="Sun H."/>
            <person name="Wang H."/>
        </authorList>
    </citation>
    <scope>NUCLEOTIDE SEQUENCE [LARGE SCALE GENOMIC DNA]</scope>
    <source>
        <strain evidence="2">TB1705</strain>
        <tissue evidence="2">Leaf</tissue>
    </source>
</reference>
<dbReference type="Proteomes" id="UP000541444">
    <property type="component" value="Unassembled WGS sequence"/>
</dbReference>
<organism evidence="2 3">
    <name type="scientific">Kingdonia uniflora</name>
    <dbReference type="NCBI Taxonomy" id="39325"/>
    <lineage>
        <taxon>Eukaryota</taxon>
        <taxon>Viridiplantae</taxon>
        <taxon>Streptophyta</taxon>
        <taxon>Embryophyta</taxon>
        <taxon>Tracheophyta</taxon>
        <taxon>Spermatophyta</taxon>
        <taxon>Magnoliopsida</taxon>
        <taxon>Ranunculales</taxon>
        <taxon>Circaeasteraceae</taxon>
        <taxon>Kingdonia</taxon>
    </lineage>
</organism>
<dbReference type="OrthoDB" id="671172at2759"/>
<dbReference type="AlphaFoldDB" id="A0A7J7NF72"/>
<evidence type="ECO:0000313" key="3">
    <source>
        <dbReference type="Proteomes" id="UP000541444"/>
    </source>
</evidence>
<evidence type="ECO:0008006" key="4">
    <source>
        <dbReference type="Google" id="ProtNLM"/>
    </source>
</evidence>
<feature type="transmembrane region" description="Helical" evidence="1">
    <location>
        <begin position="208"/>
        <end position="227"/>
    </location>
</feature>
<dbReference type="PANTHER" id="PTHR33736">
    <property type="entry name" value="F-BOX PROTEIN-RELATED"/>
    <property type="match status" value="1"/>
</dbReference>
<dbReference type="EMBL" id="JACGCM010000816">
    <property type="protein sequence ID" value="KAF6165835.1"/>
    <property type="molecule type" value="Genomic_DNA"/>
</dbReference>
<comment type="caution">
    <text evidence="2">The sequence shown here is derived from an EMBL/GenBank/DDBJ whole genome shotgun (WGS) entry which is preliminary data.</text>
</comment>
<evidence type="ECO:0000256" key="1">
    <source>
        <dbReference type="SAM" id="Phobius"/>
    </source>
</evidence>
<accession>A0A7J7NF72</accession>
<keyword evidence="1" id="KW-0472">Membrane</keyword>
<proteinExistence type="predicted"/>
<gene>
    <name evidence="2" type="ORF">GIB67_012732</name>
</gene>
<keyword evidence="1" id="KW-0812">Transmembrane</keyword>
<keyword evidence="3" id="KW-1185">Reference proteome</keyword>
<keyword evidence="1" id="KW-1133">Transmembrane helix</keyword>
<evidence type="ECO:0000313" key="2">
    <source>
        <dbReference type="EMBL" id="KAF6165835.1"/>
    </source>
</evidence>